<organism evidence="2 3">
    <name type="scientific">Hermanssonia centrifuga</name>
    <dbReference type="NCBI Taxonomy" id="98765"/>
    <lineage>
        <taxon>Eukaryota</taxon>
        <taxon>Fungi</taxon>
        <taxon>Dikarya</taxon>
        <taxon>Basidiomycota</taxon>
        <taxon>Agaricomycotina</taxon>
        <taxon>Agaricomycetes</taxon>
        <taxon>Polyporales</taxon>
        <taxon>Meruliaceae</taxon>
        <taxon>Hermanssonia</taxon>
    </lineage>
</organism>
<dbReference type="AlphaFoldDB" id="A0A2R6NPX3"/>
<feature type="transmembrane region" description="Helical" evidence="1">
    <location>
        <begin position="21"/>
        <end position="40"/>
    </location>
</feature>
<keyword evidence="3" id="KW-1185">Reference proteome</keyword>
<keyword evidence="1" id="KW-0472">Membrane</keyword>
<evidence type="ECO:0000313" key="2">
    <source>
        <dbReference type="EMBL" id="PSR74554.1"/>
    </source>
</evidence>
<accession>A0A2R6NPX3</accession>
<gene>
    <name evidence="2" type="ORF">PHLCEN_2v9731</name>
</gene>
<reference evidence="2 3" key="1">
    <citation type="submission" date="2018-02" db="EMBL/GenBank/DDBJ databases">
        <title>Genome sequence of the basidiomycete white-rot fungus Phlebia centrifuga.</title>
        <authorList>
            <person name="Granchi Z."/>
            <person name="Peng M."/>
            <person name="de Vries R.P."/>
            <person name="Hilden K."/>
            <person name="Makela M.R."/>
            <person name="Grigoriev I."/>
            <person name="Riley R."/>
        </authorList>
    </citation>
    <scope>NUCLEOTIDE SEQUENCE [LARGE SCALE GENOMIC DNA]</scope>
    <source>
        <strain evidence="2 3">FBCC195</strain>
    </source>
</reference>
<evidence type="ECO:0000313" key="3">
    <source>
        <dbReference type="Proteomes" id="UP000186601"/>
    </source>
</evidence>
<keyword evidence="1" id="KW-0812">Transmembrane</keyword>
<protein>
    <submittedName>
        <fullName evidence="2">Uncharacterized protein</fullName>
    </submittedName>
</protein>
<name>A0A2R6NPX3_9APHY</name>
<evidence type="ECO:0000256" key="1">
    <source>
        <dbReference type="SAM" id="Phobius"/>
    </source>
</evidence>
<proteinExistence type="predicted"/>
<dbReference type="EMBL" id="MLYV02000976">
    <property type="protein sequence ID" value="PSR74554.1"/>
    <property type="molecule type" value="Genomic_DNA"/>
</dbReference>
<dbReference type="Proteomes" id="UP000186601">
    <property type="component" value="Unassembled WGS sequence"/>
</dbReference>
<keyword evidence="1" id="KW-1133">Transmembrane helix</keyword>
<sequence>MKGDVSVFAENNIEDELINKAGGLIHILIGSAFVTAIGVARREPRNARNYRGFIARVTDYLLDRMNI</sequence>
<comment type="caution">
    <text evidence="2">The sequence shown here is derived from an EMBL/GenBank/DDBJ whole genome shotgun (WGS) entry which is preliminary data.</text>
</comment>